<dbReference type="SMART" id="SM00382">
    <property type="entry name" value="AAA"/>
    <property type="match status" value="1"/>
</dbReference>
<feature type="DNA-binding region" description="OmpR/PhoB-type" evidence="4">
    <location>
        <begin position="1"/>
        <end position="90"/>
    </location>
</feature>
<dbReference type="InterPro" id="IPR019734">
    <property type="entry name" value="TPR_rpt"/>
</dbReference>
<dbReference type="EMBL" id="BOPG01000013">
    <property type="protein sequence ID" value="GIJ55047.1"/>
    <property type="molecule type" value="Genomic_DNA"/>
</dbReference>
<dbReference type="Gene3D" id="1.10.10.10">
    <property type="entry name" value="Winged helix-like DNA-binding domain superfamily/Winged helix DNA-binding domain"/>
    <property type="match status" value="1"/>
</dbReference>
<dbReference type="SUPFAM" id="SSF48452">
    <property type="entry name" value="TPR-like"/>
    <property type="match status" value="3"/>
</dbReference>
<dbReference type="AlphaFoldDB" id="A0A8J4E0I2"/>
<dbReference type="PANTHER" id="PTHR47691">
    <property type="entry name" value="REGULATOR-RELATED"/>
    <property type="match status" value="1"/>
</dbReference>
<dbReference type="GO" id="GO:0000160">
    <property type="term" value="P:phosphorelay signal transduction system"/>
    <property type="evidence" value="ECO:0007669"/>
    <property type="project" value="InterPro"/>
</dbReference>
<dbReference type="GO" id="GO:0003677">
    <property type="term" value="F:DNA binding"/>
    <property type="evidence" value="ECO:0007669"/>
    <property type="project" value="UniProtKB-UniRule"/>
</dbReference>
<sequence>MIFRILGQLAVGDGRTPLPTGHQLTVLAVLLINPNRRVSRAELMRWAWGAVEVRSTQLDKQASYVRTFLGSLPGGHHLVTYKGFGYELRVAEADHDMLTFERLIRDAEQVAGQPDVEISLLRQALRLWRGRHPLEGVPGDLGVTLGAELTSRRKRALVRLCDLEFARGGHAEVLDDLRHMVGYHPTDKRLTEQLMLALYHNGHAMEALDVYDAYAGALEVAAGATPDPGLRELNYAIARGDDEAVAVRGGVAPRRPPRAVDPMVTPRQLPPAPANFVGRGEVVQEVQWLLSRTGSGPRVVVLTGPGGIGKTALAVHVARRAADSYPDGQLFVELGGTRPEPAPTGEVLAQVLRAFGLSRIPDLREERAALLRSVLSDKRVLLILDDAHDEAQVEALIPGNPGCAVLVTARQRLPLLGGAHHVPALLPLDRDEALDLYQRVVRDAGVRTTAARGGIERLAAARIVDLCAGLPLAVWVAGALRGEDGGPSAPELATRLADQPLTSLVFRDRSVARTIGAGIDRLDGGARTLFLGLGLLPMPDIAPWMAAAVLDAGSGADPYEPLRRLAGRYLIRPAGEGRYRFHELTHELAGLYARDDPAGPSWRNAVVERVYRTLLSLVRLAHRSIYGGDYEVVHGTSALVDLPGVDLAPLSRSPMTWFETERLNIRAAVRHCCELGLTEIAWDLAVSSHEFYNRRNYLDDWAATHQVALAACRKAGNVRGEAALLAILGQPALVTGRRPGVSGIDDLQRSAHLFRQADDVHGEAIALRTLGNALRHAGRFDEALEAFQSAVKGYTAAGDLLGRWQALRYVGQLHLDLGHPERAVRLLDEAGAVAREFTQPLLQVQTTYWLGRAHLETGDAASAKEHFLSVLHLVDDADEVGVAWAHFGLGDVAAASGEVAVADRHLGVAVQMAGHAGDAVLEGRIALSQADLYRATDRPAEARQRVDRAVTCFTAANADHLRTQAEAVRAQLTS</sequence>
<evidence type="ECO:0000313" key="7">
    <source>
        <dbReference type="Proteomes" id="UP000612585"/>
    </source>
</evidence>
<dbReference type="PANTHER" id="PTHR47691:SF3">
    <property type="entry name" value="HTH-TYPE TRANSCRIPTIONAL REGULATOR RV0890C-RELATED"/>
    <property type="match status" value="1"/>
</dbReference>
<comment type="similarity">
    <text evidence="1">Belongs to the AfsR/DnrI/RedD regulatory family.</text>
</comment>
<evidence type="ECO:0000256" key="3">
    <source>
        <dbReference type="PROSITE-ProRule" id="PRU00339"/>
    </source>
</evidence>
<dbReference type="Pfam" id="PF03704">
    <property type="entry name" value="BTAD"/>
    <property type="match status" value="1"/>
</dbReference>
<evidence type="ECO:0000256" key="2">
    <source>
        <dbReference type="ARBA" id="ARBA00023125"/>
    </source>
</evidence>
<keyword evidence="2 4" id="KW-0238">DNA-binding</keyword>
<keyword evidence="3" id="KW-0802">TPR repeat</keyword>
<gene>
    <name evidence="6" type="ORF">Vau01_025630</name>
</gene>
<dbReference type="PRINTS" id="PR00364">
    <property type="entry name" value="DISEASERSIST"/>
</dbReference>
<dbReference type="Proteomes" id="UP000612585">
    <property type="component" value="Unassembled WGS sequence"/>
</dbReference>
<evidence type="ECO:0000256" key="1">
    <source>
        <dbReference type="ARBA" id="ARBA00005820"/>
    </source>
</evidence>
<accession>A0A8J4E0I2</accession>
<dbReference type="GO" id="GO:0006355">
    <property type="term" value="P:regulation of DNA-templated transcription"/>
    <property type="evidence" value="ECO:0007669"/>
    <property type="project" value="InterPro"/>
</dbReference>
<name>A0A8J4E0I2_9ACTN</name>
<reference evidence="6" key="1">
    <citation type="submission" date="2021-01" db="EMBL/GenBank/DDBJ databases">
        <title>Whole genome shotgun sequence of Virgisporangium aurantiacum NBRC 16421.</title>
        <authorList>
            <person name="Komaki H."/>
            <person name="Tamura T."/>
        </authorList>
    </citation>
    <scope>NUCLEOTIDE SEQUENCE</scope>
    <source>
        <strain evidence="6">NBRC 16421</strain>
    </source>
</reference>
<evidence type="ECO:0000313" key="6">
    <source>
        <dbReference type="EMBL" id="GIJ55047.1"/>
    </source>
</evidence>
<proteinExistence type="inferred from homology"/>
<dbReference type="Pfam" id="PF13424">
    <property type="entry name" value="TPR_12"/>
    <property type="match status" value="1"/>
</dbReference>
<dbReference type="Gene3D" id="1.25.40.10">
    <property type="entry name" value="Tetratricopeptide repeat domain"/>
    <property type="match status" value="2"/>
</dbReference>
<dbReference type="InterPro" id="IPR002182">
    <property type="entry name" value="NB-ARC"/>
</dbReference>
<dbReference type="PROSITE" id="PS50005">
    <property type="entry name" value="TPR"/>
    <property type="match status" value="1"/>
</dbReference>
<dbReference type="GO" id="GO:0043531">
    <property type="term" value="F:ADP binding"/>
    <property type="evidence" value="ECO:0007669"/>
    <property type="project" value="InterPro"/>
</dbReference>
<keyword evidence="7" id="KW-1185">Reference proteome</keyword>
<dbReference type="InterPro" id="IPR001867">
    <property type="entry name" value="OmpR/PhoB-type_DNA-bd"/>
</dbReference>
<dbReference type="InterPro" id="IPR011990">
    <property type="entry name" value="TPR-like_helical_dom_sf"/>
</dbReference>
<dbReference type="SUPFAM" id="SSF52540">
    <property type="entry name" value="P-loop containing nucleoside triphosphate hydrolases"/>
    <property type="match status" value="1"/>
</dbReference>
<dbReference type="InterPro" id="IPR027417">
    <property type="entry name" value="P-loop_NTPase"/>
</dbReference>
<dbReference type="PROSITE" id="PS51755">
    <property type="entry name" value="OMPR_PHOB"/>
    <property type="match status" value="1"/>
</dbReference>
<feature type="domain" description="OmpR/PhoB-type" evidence="5">
    <location>
        <begin position="1"/>
        <end position="90"/>
    </location>
</feature>
<protein>
    <submittedName>
        <fullName evidence="6">SARP family transcriptional regulator</fullName>
    </submittedName>
</protein>
<evidence type="ECO:0000256" key="4">
    <source>
        <dbReference type="PROSITE-ProRule" id="PRU01091"/>
    </source>
</evidence>
<dbReference type="RefSeq" id="WP_203991269.1">
    <property type="nucleotide sequence ID" value="NZ_BOPG01000013.1"/>
</dbReference>
<dbReference type="Pfam" id="PF00486">
    <property type="entry name" value="Trans_reg_C"/>
    <property type="match status" value="1"/>
</dbReference>
<comment type="caution">
    <text evidence="6">The sequence shown here is derived from an EMBL/GenBank/DDBJ whole genome shotgun (WGS) entry which is preliminary data.</text>
</comment>
<evidence type="ECO:0000259" key="5">
    <source>
        <dbReference type="PROSITE" id="PS51755"/>
    </source>
</evidence>
<dbReference type="InterPro" id="IPR036388">
    <property type="entry name" value="WH-like_DNA-bd_sf"/>
</dbReference>
<feature type="repeat" description="TPR" evidence="3">
    <location>
        <begin position="764"/>
        <end position="797"/>
    </location>
</feature>
<dbReference type="Gene3D" id="3.40.50.300">
    <property type="entry name" value="P-loop containing nucleotide triphosphate hydrolases"/>
    <property type="match status" value="1"/>
</dbReference>
<dbReference type="InterPro" id="IPR005158">
    <property type="entry name" value="BTAD"/>
</dbReference>
<dbReference type="Pfam" id="PF00931">
    <property type="entry name" value="NB-ARC"/>
    <property type="match status" value="1"/>
</dbReference>
<dbReference type="InterPro" id="IPR003593">
    <property type="entry name" value="AAA+_ATPase"/>
</dbReference>
<dbReference type="SMART" id="SM01043">
    <property type="entry name" value="BTAD"/>
    <property type="match status" value="1"/>
</dbReference>
<dbReference type="SMART" id="SM00862">
    <property type="entry name" value="Trans_reg_C"/>
    <property type="match status" value="1"/>
</dbReference>
<dbReference type="SUPFAM" id="SSF46894">
    <property type="entry name" value="C-terminal effector domain of the bipartite response regulators"/>
    <property type="match status" value="1"/>
</dbReference>
<dbReference type="InterPro" id="IPR016032">
    <property type="entry name" value="Sig_transdc_resp-reg_C-effctor"/>
</dbReference>
<organism evidence="6 7">
    <name type="scientific">Virgisporangium aurantiacum</name>
    <dbReference type="NCBI Taxonomy" id="175570"/>
    <lineage>
        <taxon>Bacteria</taxon>
        <taxon>Bacillati</taxon>
        <taxon>Actinomycetota</taxon>
        <taxon>Actinomycetes</taxon>
        <taxon>Micromonosporales</taxon>
        <taxon>Micromonosporaceae</taxon>
        <taxon>Virgisporangium</taxon>
    </lineage>
</organism>